<dbReference type="Proteomes" id="UP000821866">
    <property type="component" value="Chromosome 2"/>
</dbReference>
<gene>
    <name evidence="2" type="ORF">HPB51_013284</name>
</gene>
<feature type="compositionally biased region" description="Low complexity" evidence="1">
    <location>
        <begin position="135"/>
        <end position="149"/>
    </location>
</feature>
<dbReference type="EMBL" id="JABSTU010000004">
    <property type="protein sequence ID" value="KAH8033481.1"/>
    <property type="molecule type" value="Genomic_DNA"/>
</dbReference>
<feature type="region of interest" description="Disordered" evidence="1">
    <location>
        <begin position="135"/>
        <end position="154"/>
    </location>
</feature>
<proteinExistence type="predicted"/>
<evidence type="ECO:0000313" key="2">
    <source>
        <dbReference type="EMBL" id="KAH8033481.1"/>
    </source>
</evidence>
<dbReference type="AlphaFoldDB" id="A0A9J6EGB1"/>
<keyword evidence="3" id="KW-1185">Reference proteome</keyword>
<comment type="caution">
    <text evidence="2">The sequence shown here is derived from an EMBL/GenBank/DDBJ whole genome shotgun (WGS) entry which is preliminary data.</text>
</comment>
<evidence type="ECO:0000256" key="1">
    <source>
        <dbReference type="SAM" id="MobiDB-lite"/>
    </source>
</evidence>
<reference evidence="2" key="1">
    <citation type="journal article" date="2020" name="Cell">
        <title>Large-Scale Comparative Analyses of Tick Genomes Elucidate Their Genetic Diversity and Vector Capacities.</title>
        <authorList>
            <consortium name="Tick Genome and Microbiome Consortium (TIGMIC)"/>
            <person name="Jia N."/>
            <person name="Wang J."/>
            <person name="Shi W."/>
            <person name="Du L."/>
            <person name="Sun Y."/>
            <person name="Zhan W."/>
            <person name="Jiang J.F."/>
            <person name="Wang Q."/>
            <person name="Zhang B."/>
            <person name="Ji P."/>
            <person name="Bell-Sakyi L."/>
            <person name="Cui X.M."/>
            <person name="Yuan T.T."/>
            <person name="Jiang B.G."/>
            <person name="Yang W.F."/>
            <person name="Lam T.T."/>
            <person name="Chang Q.C."/>
            <person name="Ding S.J."/>
            <person name="Wang X.J."/>
            <person name="Zhu J.G."/>
            <person name="Ruan X.D."/>
            <person name="Zhao L."/>
            <person name="Wei J.T."/>
            <person name="Ye R.Z."/>
            <person name="Que T.C."/>
            <person name="Du C.H."/>
            <person name="Zhou Y.H."/>
            <person name="Cheng J.X."/>
            <person name="Dai P.F."/>
            <person name="Guo W.B."/>
            <person name="Han X.H."/>
            <person name="Huang E.J."/>
            <person name="Li L.F."/>
            <person name="Wei W."/>
            <person name="Gao Y.C."/>
            <person name="Liu J.Z."/>
            <person name="Shao H.Z."/>
            <person name="Wang X."/>
            <person name="Wang C.C."/>
            <person name="Yang T.C."/>
            <person name="Huo Q.B."/>
            <person name="Li W."/>
            <person name="Chen H.Y."/>
            <person name="Chen S.E."/>
            <person name="Zhou L.G."/>
            <person name="Ni X.B."/>
            <person name="Tian J.H."/>
            <person name="Sheng Y."/>
            <person name="Liu T."/>
            <person name="Pan Y.S."/>
            <person name="Xia L.Y."/>
            <person name="Li J."/>
            <person name="Zhao F."/>
            <person name="Cao W.C."/>
        </authorList>
    </citation>
    <scope>NUCLEOTIDE SEQUENCE</scope>
    <source>
        <strain evidence="2">Rmic-2018</strain>
    </source>
</reference>
<organism evidence="2 3">
    <name type="scientific">Rhipicephalus microplus</name>
    <name type="common">Cattle tick</name>
    <name type="synonym">Boophilus microplus</name>
    <dbReference type="NCBI Taxonomy" id="6941"/>
    <lineage>
        <taxon>Eukaryota</taxon>
        <taxon>Metazoa</taxon>
        <taxon>Ecdysozoa</taxon>
        <taxon>Arthropoda</taxon>
        <taxon>Chelicerata</taxon>
        <taxon>Arachnida</taxon>
        <taxon>Acari</taxon>
        <taxon>Parasitiformes</taxon>
        <taxon>Ixodida</taxon>
        <taxon>Ixodoidea</taxon>
        <taxon>Ixodidae</taxon>
        <taxon>Rhipicephalinae</taxon>
        <taxon>Rhipicephalus</taxon>
        <taxon>Boophilus</taxon>
    </lineage>
</organism>
<accession>A0A9J6EGB1</accession>
<protein>
    <submittedName>
        <fullName evidence="2">Uncharacterized protein</fullName>
    </submittedName>
</protein>
<sequence>MKKAPSRCSLHDKAPFFSLLSPPGARPAEGDEAHSSARLLFTRRGDKVASTTGVRWCSHAAASLRLVPAPRDVPSKDAGFRVVEHGIAEDAAKSASSSEEAQDGASVGPVRGQLPGRATGFATVQAAALLAGAATTSTTSSSPASNSETRPQVDLSDVCDTALVQARTPKSERKFACQRLPSNAAGVVT</sequence>
<evidence type="ECO:0000313" key="3">
    <source>
        <dbReference type="Proteomes" id="UP000821866"/>
    </source>
</evidence>
<reference evidence="2" key="2">
    <citation type="submission" date="2021-09" db="EMBL/GenBank/DDBJ databases">
        <authorList>
            <person name="Jia N."/>
            <person name="Wang J."/>
            <person name="Shi W."/>
            <person name="Du L."/>
            <person name="Sun Y."/>
            <person name="Zhan W."/>
            <person name="Jiang J."/>
            <person name="Wang Q."/>
            <person name="Zhang B."/>
            <person name="Ji P."/>
            <person name="Sakyi L.B."/>
            <person name="Cui X."/>
            <person name="Yuan T."/>
            <person name="Jiang B."/>
            <person name="Yang W."/>
            <person name="Lam T.T.-Y."/>
            <person name="Chang Q."/>
            <person name="Ding S."/>
            <person name="Wang X."/>
            <person name="Zhu J."/>
            <person name="Ruan X."/>
            <person name="Zhao L."/>
            <person name="Wei J."/>
            <person name="Que T."/>
            <person name="Du C."/>
            <person name="Cheng J."/>
            <person name="Dai P."/>
            <person name="Han X."/>
            <person name="Huang E."/>
            <person name="Gao Y."/>
            <person name="Liu J."/>
            <person name="Shao H."/>
            <person name="Ye R."/>
            <person name="Li L."/>
            <person name="Wei W."/>
            <person name="Wang X."/>
            <person name="Wang C."/>
            <person name="Huo Q."/>
            <person name="Li W."/>
            <person name="Guo W."/>
            <person name="Chen H."/>
            <person name="Chen S."/>
            <person name="Zhou L."/>
            <person name="Zhou L."/>
            <person name="Ni X."/>
            <person name="Tian J."/>
            <person name="Zhou Y."/>
            <person name="Sheng Y."/>
            <person name="Liu T."/>
            <person name="Pan Y."/>
            <person name="Xia L."/>
            <person name="Li J."/>
            <person name="Zhao F."/>
            <person name="Cao W."/>
        </authorList>
    </citation>
    <scope>NUCLEOTIDE SEQUENCE</scope>
    <source>
        <strain evidence="2">Rmic-2018</strain>
        <tissue evidence="2">Larvae</tissue>
    </source>
</reference>
<name>A0A9J6EGB1_RHIMP</name>